<dbReference type="AlphaFoldDB" id="A0AAD1H121"/>
<dbReference type="KEGG" id="mxe:MYXE_23010"/>
<name>A0AAD1H121_MYCXE</name>
<evidence type="ECO:0000313" key="1">
    <source>
        <dbReference type="EMBL" id="BBU22511.1"/>
    </source>
</evidence>
<evidence type="ECO:0000313" key="2">
    <source>
        <dbReference type="Proteomes" id="UP000464624"/>
    </source>
</evidence>
<organism evidence="1 2">
    <name type="scientific">Mycobacterium xenopi</name>
    <dbReference type="NCBI Taxonomy" id="1789"/>
    <lineage>
        <taxon>Bacteria</taxon>
        <taxon>Bacillati</taxon>
        <taxon>Actinomycetota</taxon>
        <taxon>Actinomycetes</taxon>
        <taxon>Mycobacteriales</taxon>
        <taxon>Mycobacteriaceae</taxon>
        <taxon>Mycobacterium</taxon>
    </lineage>
</organism>
<dbReference type="EMBL" id="AP022314">
    <property type="protein sequence ID" value="BBU22511.1"/>
    <property type="molecule type" value="Genomic_DNA"/>
</dbReference>
<gene>
    <name evidence="1" type="ORF">MYXE_23010</name>
</gene>
<proteinExistence type="predicted"/>
<reference evidence="1 2" key="1">
    <citation type="submission" date="2019-12" db="EMBL/GenBank/DDBJ databases">
        <title>Complete genome sequence of Mycolicibacterium xenopi str. JCM15661T.</title>
        <authorList>
            <person name="Yoshida M."/>
            <person name="Fukano H."/>
            <person name="Asakura T."/>
            <person name="Hoshino Y."/>
        </authorList>
    </citation>
    <scope>NUCLEOTIDE SEQUENCE [LARGE SCALE GENOMIC DNA]</scope>
    <source>
        <strain evidence="1 2">JCM 15661T</strain>
    </source>
</reference>
<sequence length="76" mass="8451">MFVCTGLPRSETAVCRSMLARCRNIQTPYEHLPRFASGELGRMLSVDDHARAVRGLLSNDKTVVNYRVGDVGREGI</sequence>
<dbReference type="Proteomes" id="UP000464624">
    <property type="component" value="Chromosome"/>
</dbReference>
<accession>A0AAD1H121</accession>
<protein>
    <submittedName>
        <fullName evidence="1">Uncharacterized protein</fullName>
    </submittedName>
</protein>